<accession>A0A7T0LNT7</accession>
<organism evidence="1 2">
    <name type="scientific">Actinomyces respiraculi</name>
    <dbReference type="NCBI Taxonomy" id="2744574"/>
    <lineage>
        <taxon>Bacteria</taxon>
        <taxon>Bacillati</taxon>
        <taxon>Actinomycetota</taxon>
        <taxon>Actinomycetes</taxon>
        <taxon>Actinomycetales</taxon>
        <taxon>Actinomycetaceae</taxon>
        <taxon>Actinomyces</taxon>
    </lineage>
</organism>
<name>A0A7T0LNT7_9ACTO</name>
<dbReference type="EMBL" id="CP063989">
    <property type="protein sequence ID" value="QPL06648.1"/>
    <property type="molecule type" value="Genomic_DNA"/>
</dbReference>
<gene>
    <name evidence="1" type="ORF">ID810_08130</name>
</gene>
<evidence type="ECO:0000313" key="1">
    <source>
        <dbReference type="EMBL" id="QPL06648.1"/>
    </source>
</evidence>
<dbReference type="Pfam" id="PF10722">
    <property type="entry name" value="YbjN"/>
    <property type="match status" value="1"/>
</dbReference>
<dbReference type="AlphaFoldDB" id="A0A7T0LNT7"/>
<keyword evidence="2" id="KW-1185">Reference proteome</keyword>
<protein>
    <submittedName>
        <fullName evidence="1">YbjN domain-containing protein</fullName>
    </submittedName>
</protein>
<dbReference type="Proteomes" id="UP000594637">
    <property type="component" value="Chromosome"/>
</dbReference>
<dbReference type="KEGG" id="arep:ID810_08130"/>
<sequence length="129" mass="14173">MITGPMGYGVRRHEEEDHACLLGTWDGFPFVIEEPEEHPGWLLVSGDAEEPVSPGERDEVAASVNDWNREKYYPTVCLVETPVGTVVRATYLVDLTSGVTSEQLRLHLDTALSACTQALSHVGPLLPEL</sequence>
<proteinExistence type="predicted"/>
<evidence type="ECO:0000313" key="2">
    <source>
        <dbReference type="Proteomes" id="UP000594637"/>
    </source>
</evidence>
<dbReference type="InterPro" id="IPR019660">
    <property type="entry name" value="Put_sensory_transdc_reg_YbjN"/>
</dbReference>
<reference evidence="1 2" key="1">
    <citation type="submission" date="2020-11" db="EMBL/GenBank/DDBJ databases">
        <title>Actinomyces sp. ZJ750.</title>
        <authorList>
            <person name="Zhou J."/>
        </authorList>
    </citation>
    <scope>NUCLEOTIDE SEQUENCE [LARGE SCALE GENOMIC DNA]</scope>
    <source>
        <strain evidence="1 2">ZJ750</strain>
    </source>
</reference>